<dbReference type="SUPFAM" id="SSF51556">
    <property type="entry name" value="Metallo-dependent hydrolases"/>
    <property type="match status" value="1"/>
</dbReference>
<dbReference type="RefSeq" id="WP_074926897.1">
    <property type="nucleotide sequence ID" value="NZ_FOWR01000014.1"/>
</dbReference>
<evidence type="ECO:0000259" key="5">
    <source>
        <dbReference type="Pfam" id="PF01979"/>
    </source>
</evidence>
<evidence type="ECO:0000256" key="1">
    <source>
        <dbReference type="ARBA" id="ARBA00006745"/>
    </source>
</evidence>
<protein>
    <submittedName>
        <fullName evidence="6">8-oxoguanine deaminase</fullName>
    </submittedName>
</protein>
<dbReference type="InterPro" id="IPR050287">
    <property type="entry name" value="MTA/SAH_deaminase"/>
</dbReference>
<dbReference type="PANTHER" id="PTHR43794">
    <property type="entry name" value="AMINOHYDROLASE SSNA-RELATED"/>
    <property type="match status" value="1"/>
</dbReference>
<accession>A0A1I5Q2Q0</accession>
<comment type="similarity">
    <text evidence="1">Belongs to the metallo-dependent hydrolases superfamily. ATZ/TRZ family.</text>
</comment>
<dbReference type="Proteomes" id="UP000182692">
    <property type="component" value="Unassembled WGS sequence"/>
</dbReference>
<sequence>MATTWIKHPLAIWTGTENDAAGGIVVDGANIVELISRDGQPSVAIDHVVDASQHVVLPGLINAHHHFYQTLTRAYPDALDKELFQWLKALYPVWACLDEEMMQLSTELASAELLLSGCTTASDHHYLIPTGLEHAIDVQIEATQKMGIRTVLTRGSMSLGEDQGGLPPRHTIQTEQAIIDDSIRLINRYHQPEHGGMTQIALAPCSPFSVTTDLMKETARVAKQHNVMLHTHLCETIDEEAFCLEKFGLRPVDYLEDVGWLHDRTWLAHGIHFNDEEIVRLGAAGIGICHCPSSNMMLASGICRNLELEAAGASVGLGVDGSASNDGSNLVNELRMATYIQRLRYGSANVSHLDAFRWATQGSARNIGRNDIGTLAPGMMADIAMFTLDDIRFSGSHDPLAALVLCGAQQADHVMVNGEWRVKNGALVDVDKHALIARHREAAKRLASKAKQRQ</sequence>
<dbReference type="PANTHER" id="PTHR43794:SF11">
    <property type="entry name" value="AMIDOHYDROLASE-RELATED DOMAIN-CONTAINING PROTEIN"/>
    <property type="match status" value="1"/>
</dbReference>
<dbReference type="InterPro" id="IPR006680">
    <property type="entry name" value="Amidohydro-rel"/>
</dbReference>
<dbReference type="CDD" id="cd01298">
    <property type="entry name" value="ATZ_TRZ_like"/>
    <property type="match status" value="1"/>
</dbReference>
<evidence type="ECO:0000256" key="3">
    <source>
        <dbReference type="ARBA" id="ARBA00022801"/>
    </source>
</evidence>
<dbReference type="Pfam" id="PF01979">
    <property type="entry name" value="Amidohydro_1"/>
    <property type="match status" value="1"/>
</dbReference>
<evidence type="ECO:0000256" key="2">
    <source>
        <dbReference type="ARBA" id="ARBA00022723"/>
    </source>
</evidence>
<feature type="domain" description="Amidohydrolase-related" evidence="5">
    <location>
        <begin position="55"/>
        <end position="420"/>
    </location>
</feature>
<name>A0A1I5Q2Q0_9GAMM</name>
<evidence type="ECO:0000256" key="4">
    <source>
        <dbReference type="ARBA" id="ARBA00022833"/>
    </source>
</evidence>
<dbReference type="EMBL" id="FOWR01000014">
    <property type="protein sequence ID" value="SFP40290.1"/>
    <property type="molecule type" value="Genomic_DNA"/>
</dbReference>
<dbReference type="NCBIfam" id="NF006055">
    <property type="entry name" value="PRK08203.1"/>
    <property type="match status" value="1"/>
</dbReference>
<dbReference type="GeneID" id="35871208"/>
<organism evidence="6 7">
    <name type="scientific">Enterovibrio norvegicus DSM 15893</name>
    <dbReference type="NCBI Taxonomy" id="1121869"/>
    <lineage>
        <taxon>Bacteria</taxon>
        <taxon>Pseudomonadati</taxon>
        <taxon>Pseudomonadota</taxon>
        <taxon>Gammaproteobacteria</taxon>
        <taxon>Vibrionales</taxon>
        <taxon>Vibrionaceae</taxon>
        <taxon>Enterovibrio</taxon>
    </lineage>
</organism>
<keyword evidence="2" id="KW-0479">Metal-binding</keyword>
<dbReference type="STRING" id="1121869.SAMN03084138_02091"/>
<dbReference type="GO" id="GO:0046872">
    <property type="term" value="F:metal ion binding"/>
    <property type="evidence" value="ECO:0007669"/>
    <property type="project" value="UniProtKB-KW"/>
</dbReference>
<keyword evidence="3" id="KW-0378">Hydrolase</keyword>
<reference evidence="6 7" key="1">
    <citation type="submission" date="2016-10" db="EMBL/GenBank/DDBJ databases">
        <authorList>
            <person name="de Groot N.N."/>
        </authorList>
    </citation>
    <scope>NUCLEOTIDE SEQUENCE [LARGE SCALE GENOMIC DNA]</scope>
    <source>
        <strain evidence="6 7">DSM 15893</strain>
    </source>
</reference>
<dbReference type="Gene3D" id="2.30.40.10">
    <property type="entry name" value="Urease, subunit C, domain 1"/>
    <property type="match status" value="1"/>
</dbReference>
<proteinExistence type="inferred from homology"/>
<evidence type="ECO:0000313" key="6">
    <source>
        <dbReference type="EMBL" id="SFP40290.1"/>
    </source>
</evidence>
<dbReference type="AlphaFoldDB" id="A0A1I5Q2Q0"/>
<dbReference type="InterPro" id="IPR011059">
    <property type="entry name" value="Metal-dep_hydrolase_composite"/>
</dbReference>
<keyword evidence="4" id="KW-0862">Zinc</keyword>
<evidence type="ECO:0000313" key="7">
    <source>
        <dbReference type="Proteomes" id="UP000182692"/>
    </source>
</evidence>
<dbReference type="SUPFAM" id="SSF51338">
    <property type="entry name" value="Composite domain of metallo-dependent hydrolases"/>
    <property type="match status" value="2"/>
</dbReference>
<dbReference type="GO" id="GO:0019239">
    <property type="term" value="F:deaminase activity"/>
    <property type="evidence" value="ECO:0007669"/>
    <property type="project" value="UniProtKB-ARBA"/>
</dbReference>
<dbReference type="InterPro" id="IPR032466">
    <property type="entry name" value="Metal_Hydrolase"/>
</dbReference>
<dbReference type="Gene3D" id="3.20.20.140">
    <property type="entry name" value="Metal-dependent hydrolases"/>
    <property type="match status" value="1"/>
</dbReference>
<gene>
    <name evidence="6" type="ORF">SAMN03084138_02091</name>
</gene>
<dbReference type="GO" id="GO:0016814">
    <property type="term" value="F:hydrolase activity, acting on carbon-nitrogen (but not peptide) bonds, in cyclic amidines"/>
    <property type="evidence" value="ECO:0007669"/>
    <property type="project" value="UniProtKB-ARBA"/>
</dbReference>
<dbReference type="FunFam" id="3.20.20.140:FF:000014">
    <property type="entry name" value="5-methylthioadenosine/S-adenosylhomocysteine deaminase"/>
    <property type="match status" value="1"/>
</dbReference>
<dbReference type="OrthoDB" id="9807210at2"/>